<gene>
    <name evidence="4" type="ORF">PECUL_23A030627</name>
</gene>
<feature type="domain" description="Torsin-1A C-terminal" evidence="3">
    <location>
        <begin position="320"/>
        <end position="376"/>
    </location>
</feature>
<dbReference type="InterPro" id="IPR027417">
    <property type="entry name" value="P-loop_NTPase"/>
</dbReference>
<dbReference type="Pfam" id="PF21376">
    <property type="entry name" value="TOR1A_C"/>
    <property type="match status" value="1"/>
</dbReference>
<dbReference type="Gene3D" id="3.40.50.300">
    <property type="entry name" value="P-loop containing nucleotide triphosphate hydrolases"/>
    <property type="match status" value="1"/>
</dbReference>
<evidence type="ECO:0000313" key="4">
    <source>
        <dbReference type="EMBL" id="CAH2311318.1"/>
    </source>
</evidence>
<comment type="similarity">
    <text evidence="1">Belongs to the ClpA/ClpB family. Torsin subfamily.</text>
</comment>
<proteinExistence type="inferred from homology"/>
<dbReference type="GO" id="GO:0005635">
    <property type="term" value="C:nuclear envelope"/>
    <property type="evidence" value="ECO:0007669"/>
    <property type="project" value="TreeGrafter"/>
</dbReference>
<dbReference type="AlphaFoldDB" id="A0AAD1SX72"/>
<dbReference type="SUPFAM" id="SSF52540">
    <property type="entry name" value="P-loop containing nucleoside triphosphate hydrolases"/>
    <property type="match status" value="1"/>
</dbReference>
<feature type="signal peptide" evidence="2">
    <location>
        <begin position="1"/>
        <end position="20"/>
    </location>
</feature>
<feature type="chain" id="PRO_5042252350" evidence="2">
    <location>
        <begin position="21"/>
        <end position="378"/>
    </location>
</feature>
<dbReference type="Pfam" id="PF06309">
    <property type="entry name" value="Torsin"/>
    <property type="match status" value="1"/>
</dbReference>
<dbReference type="GO" id="GO:0005524">
    <property type="term" value="F:ATP binding"/>
    <property type="evidence" value="ECO:0007669"/>
    <property type="project" value="InterPro"/>
</dbReference>
<dbReference type="Proteomes" id="UP001295444">
    <property type="component" value="Chromosome 08"/>
</dbReference>
<evidence type="ECO:0000256" key="2">
    <source>
        <dbReference type="SAM" id="SignalP"/>
    </source>
</evidence>
<dbReference type="InterPro" id="IPR010448">
    <property type="entry name" value="Torsin"/>
</dbReference>
<accession>A0AAD1SX72</accession>
<name>A0AAD1SX72_PELCU</name>
<dbReference type="PANTHER" id="PTHR10760:SF3">
    <property type="entry name" value="TORSIN-3A"/>
    <property type="match status" value="1"/>
</dbReference>
<keyword evidence="2" id="KW-0732">Signal</keyword>
<dbReference type="EMBL" id="OW240919">
    <property type="protein sequence ID" value="CAH2311318.1"/>
    <property type="molecule type" value="Genomic_DNA"/>
</dbReference>
<evidence type="ECO:0000259" key="3">
    <source>
        <dbReference type="Pfam" id="PF21376"/>
    </source>
</evidence>
<evidence type="ECO:0000313" key="5">
    <source>
        <dbReference type="Proteomes" id="UP001295444"/>
    </source>
</evidence>
<dbReference type="GO" id="GO:0016887">
    <property type="term" value="F:ATP hydrolysis activity"/>
    <property type="evidence" value="ECO:0007669"/>
    <property type="project" value="InterPro"/>
</dbReference>
<protein>
    <submittedName>
        <fullName evidence="4">Torsin-3A</fullName>
    </submittedName>
</protein>
<sequence length="378" mass="43010">MARASLLYLGLVLCVHTLTAQDVGQIRTGQEGGGQEDGEWFTGAHGVQDLAQLSWDYLQCWFSPEECEESERPADWGWPTVSWESLRFLSDWYSRVSESGDYAYGRISNNLTGLQWDLSRRVHGQHLAKDLIVTSFQDFLEDSEPKKPLILSFHGWTGTGKNLVARIIAENLYEDGQRNRCIRIFFPQLHFPHASHLEVYKVQLEKQLRDISLRCSQPLFIFDDADKIPVALLTSIIPYITQSETQQTPSIFIFLSGLGSTAINEVALTFWRAGRHREEITADDLDRPLKASIRDQGDSVLLWHLMTEDLVDVFVPFLPLERAHVKLCARDSFVARGLPYTETALDVLTKGLLFVPKEEKLFSAHGCKLVAQRINFLQ</sequence>
<dbReference type="GO" id="GO:0005788">
    <property type="term" value="C:endoplasmic reticulum lumen"/>
    <property type="evidence" value="ECO:0007669"/>
    <property type="project" value="TreeGrafter"/>
</dbReference>
<keyword evidence="5" id="KW-1185">Reference proteome</keyword>
<organism evidence="4 5">
    <name type="scientific">Pelobates cultripes</name>
    <name type="common">Western spadefoot toad</name>
    <dbReference type="NCBI Taxonomy" id="61616"/>
    <lineage>
        <taxon>Eukaryota</taxon>
        <taxon>Metazoa</taxon>
        <taxon>Chordata</taxon>
        <taxon>Craniata</taxon>
        <taxon>Vertebrata</taxon>
        <taxon>Euteleostomi</taxon>
        <taxon>Amphibia</taxon>
        <taxon>Batrachia</taxon>
        <taxon>Anura</taxon>
        <taxon>Pelobatoidea</taxon>
        <taxon>Pelobatidae</taxon>
        <taxon>Pelobates</taxon>
    </lineage>
</organism>
<dbReference type="InterPro" id="IPR049337">
    <property type="entry name" value="TOR1A_C"/>
</dbReference>
<dbReference type="PANTHER" id="PTHR10760">
    <property type="entry name" value="TORSIN"/>
    <property type="match status" value="1"/>
</dbReference>
<reference evidence="4" key="1">
    <citation type="submission" date="2022-03" db="EMBL/GenBank/DDBJ databases">
        <authorList>
            <person name="Alioto T."/>
            <person name="Alioto T."/>
            <person name="Gomez Garrido J."/>
        </authorList>
    </citation>
    <scope>NUCLEOTIDE SEQUENCE</scope>
</reference>
<evidence type="ECO:0000256" key="1">
    <source>
        <dbReference type="ARBA" id="ARBA00006235"/>
    </source>
</evidence>